<evidence type="ECO:0000256" key="1">
    <source>
        <dbReference type="SAM" id="MobiDB-lite"/>
    </source>
</evidence>
<feature type="transmembrane region" description="Helical" evidence="2">
    <location>
        <begin position="1026"/>
        <end position="1044"/>
    </location>
</feature>
<feature type="compositionally biased region" description="Basic and acidic residues" evidence="1">
    <location>
        <begin position="742"/>
        <end position="753"/>
    </location>
</feature>
<feature type="compositionally biased region" description="Low complexity" evidence="1">
    <location>
        <begin position="470"/>
        <end position="480"/>
    </location>
</feature>
<feature type="compositionally biased region" description="Basic and acidic residues" evidence="1">
    <location>
        <begin position="535"/>
        <end position="555"/>
    </location>
</feature>
<feature type="compositionally biased region" description="Polar residues" evidence="1">
    <location>
        <begin position="356"/>
        <end position="365"/>
    </location>
</feature>
<feature type="compositionally biased region" description="Basic and acidic residues" evidence="1">
    <location>
        <begin position="716"/>
        <end position="733"/>
    </location>
</feature>
<sequence length="1193" mass="133874">MERDKDTLAARPNGRPTSLLVVKEQGRKPLFTSTGARGEEANNTKLKDKENDRSQLSTNRYRTSAFGDGLLRRTSSELQAHTLERRSSSSSLASPGGTRIPKPSGVTFSSRKQLSLSEAFSRAAMEDEEESDQSLVMDASPSPAPRVARAKREEEDKRMRKILGQDHLDTKAPARPFSRQSLAASTLGEVRPSPEKYDSPRRRTFYGKSRIGLGPKEPAQEPVSPKVNGTKPKDPAEERREDPASRLLPAPRTLKHIPSKDDLTNQGRIPPLVPGIEDLPWPSIENGQQQQEAAPPTPFNPENASPEKSFAWQVDQDFTAGDLQISDSPRISMGTRPFANRIKFDEGSEIDINSRTRVANPGSRNTKLDEIRSREVKAGSNIPIESPQRRQPNTKLDEIRLREAQAEHQIPIPDRSLPRPRNTKLDEIRQREINGIPNRALAKARLEEIREQNSNSNSRSMSPEESRPLSARAARESISAADRETNELVRPKSAFEIGGRRVPDTPVTIFKARETKHHAPVEERGESSKSTDVAEVARPEVSHSHRRSDSRDLLRRLARAASSSPAPDTEARRPASPLQSEKVVTQDSDYKSGIPRRASENGPRHTQLQRKDNETSKPTVGFTGLPRTLSTDSVKSKRSSMQSESDPTDRIEAEMNLFAPGENYSEKGSVRAPSPLPESEDEKEVEVTPRAPKPDPLTMPTPKITGAYVETPATVKVERIEVKDEKPREEARLPRPRSVASTREEKSLEDTTRPKSSASIRQEKSLEDVSRPKSAASIRDRDVKVPETVPEEARLPRPRSSAWSRDKKMDLGWQSRDQDTTSDPGTDEKSAPTALSSVVRRRRARSLPRRRGPLKNSAKPPTVKDDLMQLQRSHQIEDSTLDDLEEILLGRKAPTPKMEALLNDLSDQPSLDDDLDFDLELDTKLNTRSNKINPQDPDHSDGDLATFTRMSKSLQTGLMGIRTAKKGIERLEGQVLHETKEAEKLDTHTHDHEHCTGCTTHKGPVTVSYVPLSLPLPSLYRRKPSFRFTFMGVIVLLLSLWYAAESAMCATYCRPTACGSTPCVWSFDDPTFGTALPVKLDQWATGGHGRVLMDMLREEMVDWSAELVDLYHGREITEIDVDVLSFEQKRQHRRRLHKKGLLKPRSELPEQQAKWDAWRQARKAKERVREVREMGYDVTEEDEEAVGGDQRVW</sequence>
<feature type="compositionally biased region" description="Basic and acidic residues" evidence="1">
    <location>
        <begin position="150"/>
        <end position="172"/>
    </location>
</feature>
<comment type="caution">
    <text evidence="3">The sequence shown here is derived from an EMBL/GenBank/DDBJ whole genome shotgun (WGS) entry which is preliminary data.</text>
</comment>
<evidence type="ECO:0000313" key="3">
    <source>
        <dbReference type="EMBL" id="KAF7548496.1"/>
    </source>
</evidence>
<feature type="compositionally biased region" description="Basic residues" evidence="1">
    <location>
        <begin position="839"/>
        <end position="853"/>
    </location>
</feature>
<feature type="compositionally biased region" description="Polar residues" evidence="1">
    <location>
        <begin position="452"/>
        <end position="461"/>
    </location>
</feature>
<feature type="compositionally biased region" description="Polar residues" evidence="1">
    <location>
        <begin position="106"/>
        <end position="118"/>
    </location>
</feature>
<dbReference type="OrthoDB" id="3439035at2759"/>
<feature type="compositionally biased region" description="Basic and acidic residues" evidence="1">
    <location>
        <begin position="778"/>
        <end position="795"/>
    </location>
</feature>
<gene>
    <name evidence="3" type="ORF">G7Z17_g7022</name>
</gene>
<feature type="compositionally biased region" description="Polar residues" evidence="1">
    <location>
        <begin position="628"/>
        <end position="645"/>
    </location>
</feature>
<feature type="compositionally biased region" description="Basic and acidic residues" evidence="1">
    <location>
        <begin position="192"/>
        <end position="201"/>
    </location>
</feature>
<feature type="compositionally biased region" description="Basic and acidic residues" evidence="1">
    <location>
        <begin position="761"/>
        <end position="771"/>
    </location>
</feature>
<organism evidence="3 4">
    <name type="scientific">Cylindrodendrum hubeiense</name>
    <dbReference type="NCBI Taxonomy" id="595255"/>
    <lineage>
        <taxon>Eukaryota</taxon>
        <taxon>Fungi</taxon>
        <taxon>Dikarya</taxon>
        <taxon>Ascomycota</taxon>
        <taxon>Pezizomycotina</taxon>
        <taxon>Sordariomycetes</taxon>
        <taxon>Hypocreomycetidae</taxon>
        <taxon>Hypocreales</taxon>
        <taxon>Nectriaceae</taxon>
        <taxon>Cylindrodendrum</taxon>
    </lineage>
</organism>
<feature type="compositionally biased region" description="Basic and acidic residues" evidence="1">
    <location>
        <begin position="597"/>
        <end position="615"/>
    </location>
</feature>
<dbReference type="EMBL" id="JAANBB010000146">
    <property type="protein sequence ID" value="KAF7548496.1"/>
    <property type="molecule type" value="Genomic_DNA"/>
</dbReference>
<reference evidence="3" key="1">
    <citation type="submission" date="2020-03" db="EMBL/GenBank/DDBJ databases">
        <title>Draft Genome Sequence of Cylindrodendrum hubeiense.</title>
        <authorList>
            <person name="Buettner E."/>
            <person name="Kellner H."/>
        </authorList>
    </citation>
    <scope>NUCLEOTIDE SEQUENCE</scope>
    <source>
        <strain evidence="3">IHI 201604</strain>
    </source>
</reference>
<proteinExistence type="predicted"/>
<feature type="region of interest" description="Disordered" evidence="1">
    <location>
        <begin position="356"/>
        <end position="394"/>
    </location>
</feature>
<keyword evidence="2" id="KW-0472">Membrane</keyword>
<dbReference type="AlphaFoldDB" id="A0A9P5HC59"/>
<feature type="compositionally biased region" description="Basic and acidic residues" evidence="1">
    <location>
        <begin position="366"/>
        <end position="377"/>
    </location>
</feature>
<evidence type="ECO:0000313" key="4">
    <source>
        <dbReference type="Proteomes" id="UP000722485"/>
    </source>
</evidence>
<protein>
    <submittedName>
        <fullName evidence="3">Uncharacterized protein</fullName>
    </submittedName>
</protein>
<keyword evidence="2" id="KW-0812">Transmembrane</keyword>
<feature type="region of interest" description="Disordered" evidence="1">
    <location>
        <begin position="1"/>
        <end position="312"/>
    </location>
</feature>
<accession>A0A9P5HC59</accession>
<feature type="compositionally biased region" description="Polar residues" evidence="1">
    <location>
        <begin position="577"/>
        <end position="587"/>
    </location>
</feature>
<feature type="compositionally biased region" description="Basic and acidic residues" evidence="1">
    <location>
        <begin position="481"/>
        <end position="490"/>
    </location>
</feature>
<keyword evidence="4" id="KW-1185">Reference proteome</keyword>
<feature type="compositionally biased region" description="Basic and acidic residues" evidence="1">
    <location>
        <begin position="37"/>
        <end position="53"/>
    </location>
</feature>
<feature type="region of interest" description="Disordered" evidence="1">
    <location>
        <begin position="450"/>
        <end position="862"/>
    </location>
</feature>
<evidence type="ECO:0000256" key="2">
    <source>
        <dbReference type="SAM" id="Phobius"/>
    </source>
</evidence>
<keyword evidence="2" id="KW-1133">Transmembrane helix</keyword>
<feature type="compositionally biased region" description="Basic and acidic residues" evidence="1">
    <location>
        <begin position="511"/>
        <end position="529"/>
    </location>
</feature>
<dbReference type="Proteomes" id="UP000722485">
    <property type="component" value="Unassembled WGS sequence"/>
</dbReference>
<name>A0A9P5HC59_9HYPO</name>
<feature type="compositionally biased region" description="Basic and acidic residues" evidence="1">
    <location>
        <begin position="231"/>
        <end position="244"/>
    </location>
</feature>